<comment type="caution">
    <text evidence="2">The sequence shown here is derived from an EMBL/GenBank/DDBJ whole genome shotgun (WGS) entry which is preliminary data.</text>
</comment>
<dbReference type="SMART" id="SM00382">
    <property type="entry name" value="AAA"/>
    <property type="match status" value="1"/>
</dbReference>
<evidence type="ECO:0000259" key="1">
    <source>
        <dbReference type="SMART" id="SM00382"/>
    </source>
</evidence>
<organism evidence="2 3">
    <name type="scientific">Actinomadura logoneensis</name>
    <dbReference type="NCBI Taxonomy" id="2293572"/>
    <lineage>
        <taxon>Bacteria</taxon>
        <taxon>Bacillati</taxon>
        <taxon>Actinomycetota</taxon>
        <taxon>Actinomycetes</taxon>
        <taxon>Streptosporangiales</taxon>
        <taxon>Thermomonosporaceae</taxon>
        <taxon>Actinomadura</taxon>
    </lineage>
</organism>
<proteinExistence type="predicted"/>
<evidence type="ECO:0000313" key="3">
    <source>
        <dbReference type="Proteomes" id="UP000261811"/>
    </source>
</evidence>
<dbReference type="GO" id="GO:0005524">
    <property type="term" value="F:ATP binding"/>
    <property type="evidence" value="ECO:0007669"/>
    <property type="project" value="UniProtKB-KW"/>
</dbReference>
<name>A0A372JL71_9ACTN</name>
<dbReference type="Gene3D" id="3.40.50.300">
    <property type="entry name" value="P-loop containing nucleotide triphosphate hydrolases"/>
    <property type="match status" value="1"/>
</dbReference>
<dbReference type="AlphaFoldDB" id="A0A372JL71"/>
<keyword evidence="2" id="KW-0547">Nucleotide-binding</keyword>
<dbReference type="OrthoDB" id="495659at2"/>
<gene>
    <name evidence="2" type="ORF">DZF91_15435</name>
</gene>
<dbReference type="SUPFAM" id="SSF52540">
    <property type="entry name" value="P-loop containing nucleoside triphosphate hydrolases"/>
    <property type="match status" value="1"/>
</dbReference>
<accession>A0A372JL71</accession>
<evidence type="ECO:0000313" key="2">
    <source>
        <dbReference type="EMBL" id="RFU40767.1"/>
    </source>
</evidence>
<feature type="domain" description="AAA+ ATPase" evidence="1">
    <location>
        <begin position="17"/>
        <end position="193"/>
    </location>
</feature>
<dbReference type="EMBL" id="QURH01000259">
    <property type="protein sequence ID" value="RFU40767.1"/>
    <property type="molecule type" value="Genomic_DNA"/>
</dbReference>
<dbReference type="Proteomes" id="UP000261811">
    <property type="component" value="Unassembled WGS sequence"/>
</dbReference>
<sequence>MLEPLGRLPEAQRYAEQGKYFVIHAPRQSGKTTTVTLLTQALNATGRYAAVRFSCETIKTVEDIGVAEERLLTALADAAEDFGVPVECRPPDPWPASPPGRLIFRGLRAWAKRSPLPLVLLFDEIDSLTGSVLIEVLGQLRDGATSSVTPFPHSVVLCGLRNVRDYKAAAGGDPSRLGTASPFNISVAALRVGDFGFNEVAKLYGQHTEATGQVFEAPAVQRAFEASQGQPWLVNALAREVIEVMGVPASDPITDDLMDQAVERLIRRRDTHLDSLVSRVHEPRVQRMIEPMITGGDVKADDDTYDDDLAYVRDLGLVTRSRPLQISNPIYQEVIIRLLSRRLQDAIDAEPRTFLLPDGRLDTDRLLREFLAFWKVNAGILDNRHTYHEAACHLTFMAFLQRVVNGGGFIDREYALGRKRLDLTIRKPYIDEDGCRAMQWSAYELKVRTDKGDPVPDGLEQLDGYLDSLGLDTGTLLVFDRRKSAPPVADRISVEAVESPAGRKVTLVRA</sequence>
<keyword evidence="3" id="KW-1185">Reference proteome</keyword>
<dbReference type="InterPro" id="IPR027417">
    <property type="entry name" value="P-loop_NTPase"/>
</dbReference>
<dbReference type="InterPro" id="IPR003593">
    <property type="entry name" value="AAA+_ATPase"/>
</dbReference>
<keyword evidence="2" id="KW-0067">ATP-binding</keyword>
<reference evidence="2 3" key="1">
    <citation type="submission" date="2018-08" db="EMBL/GenBank/DDBJ databases">
        <title>Actinomadura jelena sp. nov., a novel Actinomycete isolated from soil in Chad.</title>
        <authorList>
            <person name="Shi L."/>
        </authorList>
    </citation>
    <scope>NUCLEOTIDE SEQUENCE [LARGE SCALE GENOMIC DNA]</scope>
    <source>
        <strain evidence="2 3">NEAU-G17</strain>
    </source>
</reference>
<protein>
    <submittedName>
        <fullName evidence="2">ATP-binding protein</fullName>
    </submittedName>
</protein>